<dbReference type="EMBL" id="BLAY01000300">
    <property type="protein sequence ID" value="GET44165.1"/>
    <property type="molecule type" value="Genomic_DNA"/>
</dbReference>
<dbReference type="AlphaFoldDB" id="A0AAV3XQB6"/>
<evidence type="ECO:0000313" key="2">
    <source>
        <dbReference type="Proteomes" id="UP001050975"/>
    </source>
</evidence>
<protein>
    <submittedName>
        <fullName evidence="1">Uncharacterized protein</fullName>
    </submittedName>
</protein>
<keyword evidence="2" id="KW-1185">Reference proteome</keyword>
<comment type="caution">
    <text evidence="1">The sequence shown here is derived from an EMBL/GenBank/DDBJ whole genome shotgun (WGS) entry which is preliminary data.</text>
</comment>
<gene>
    <name evidence="1" type="ORF">MiSe_89910</name>
</gene>
<reference evidence="1" key="1">
    <citation type="submission" date="2019-10" db="EMBL/GenBank/DDBJ databases">
        <title>Draft genome sequece of Microseira wollei NIES-4236.</title>
        <authorList>
            <person name="Yamaguchi H."/>
            <person name="Suzuki S."/>
            <person name="Kawachi M."/>
        </authorList>
    </citation>
    <scope>NUCLEOTIDE SEQUENCE</scope>
    <source>
        <strain evidence="1">NIES-4236</strain>
    </source>
</reference>
<proteinExistence type="predicted"/>
<dbReference type="Proteomes" id="UP001050975">
    <property type="component" value="Unassembled WGS sequence"/>
</dbReference>
<organism evidence="1 2">
    <name type="scientific">Microseira wollei NIES-4236</name>
    <dbReference type="NCBI Taxonomy" id="2530354"/>
    <lineage>
        <taxon>Bacteria</taxon>
        <taxon>Bacillati</taxon>
        <taxon>Cyanobacteriota</taxon>
        <taxon>Cyanophyceae</taxon>
        <taxon>Oscillatoriophycideae</taxon>
        <taxon>Aerosakkonematales</taxon>
        <taxon>Aerosakkonemataceae</taxon>
        <taxon>Microseira</taxon>
    </lineage>
</organism>
<accession>A0AAV3XQB6</accession>
<evidence type="ECO:0000313" key="1">
    <source>
        <dbReference type="EMBL" id="GET44165.1"/>
    </source>
</evidence>
<name>A0AAV3XQB6_9CYAN</name>
<sequence>MQCKGAILSNLVLDKLDKYVEHKLIPAYTRGQRRSVYPPYRELTLAASKARKAGKLAEARQLNQQAQSIPSCDPKDPDFRRLWYTRYADDFW</sequence>